<dbReference type="Gene3D" id="1.20.950.20">
    <property type="entry name" value="Transmembrane di-heme cytochromes, Chain C"/>
    <property type="match status" value="1"/>
</dbReference>
<feature type="transmembrane region" description="Helical" evidence="6">
    <location>
        <begin position="103"/>
        <end position="127"/>
    </location>
</feature>
<feature type="transmembrane region" description="Helical" evidence="6">
    <location>
        <begin position="152"/>
        <end position="172"/>
    </location>
</feature>
<feature type="transmembrane region" description="Helical" evidence="6">
    <location>
        <begin position="63"/>
        <end position="83"/>
    </location>
</feature>
<keyword evidence="4" id="KW-0408">Iron</keyword>
<dbReference type="GO" id="GO:0046872">
    <property type="term" value="F:metal ion binding"/>
    <property type="evidence" value="ECO:0007669"/>
    <property type="project" value="UniProtKB-KW"/>
</dbReference>
<evidence type="ECO:0000313" key="9">
    <source>
        <dbReference type="Proteomes" id="UP000293562"/>
    </source>
</evidence>
<keyword evidence="9" id="KW-1185">Reference proteome</keyword>
<dbReference type="GO" id="GO:0005886">
    <property type="term" value="C:plasma membrane"/>
    <property type="evidence" value="ECO:0007669"/>
    <property type="project" value="TreeGrafter"/>
</dbReference>
<dbReference type="OrthoDB" id="9769677at2"/>
<keyword evidence="6" id="KW-0472">Membrane</keyword>
<evidence type="ECO:0000256" key="2">
    <source>
        <dbReference type="ARBA" id="ARBA00022723"/>
    </source>
</evidence>
<dbReference type="AlphaFoldDB" id="A0A4V2FSY5"/>
<evidence type="ECO:0000256" key="6">
    <source>
        <dbReference type="SAM" id="Phobius"/>
    </source>
</evidence>
<dbReference type="Pfam" id="PF13187">
    <property type="entry name" value="Fer4_9"/>
    <property type="match status" value="1"/>
</dbReference>
<dbReference type="Proteomes" id="UP000293562">
    <property type="component" value="Unassembled WGS sequence"/>
</dbReference>
<dbReference type="SUPFAM" id="SSF103501">
    <property type="entry name" value="Respiratory nitrate reductase 1 gamma chain"/>
    <property type="match status" value="1"/>
</dbReference>
<dbReference type="PANTHER" id="PTHR43255">
    <property type="entry name" value="IRON-SULFUR-BINDING OXIDOREDUCTASE FADF-RELATED-RELATED"/>
    <property type="match status" value="1"/>
</dbReference>
<dbReference type="PANTHER" id="PTHR43255:SF1">
    <property type="entry name" value="IRON-SULFUR-BINDING OXIDOREDUCTASE FADF-RELATED"/>
    <property type="match status" value="1"/>
</dbReference>
<dbReference type="InterPro" id="IPR017896">
    <property type="entry name" value="4Fe4S_Fe-S-bd"/>
</dbReference>
<organism evidence="8 9">
    <name type="scientific">Ancylomarina subtilis</name>
    <dbReference type="NCBI Taxonomy" id="1639035"/>
    <lineage>
        <taxon>Bacteria</taxon>
        <taxon>Pseudomonadati</taxon>
        <taxon>Bacteroidota</taxon>
        <taxon>Bacteroidia</taxon>
        <taxon>Marinilabiliales</taxon>
        <taxon>Marinifilaceae</taxon>
        <taxon>Ancylomarina</taxon>
    </lineage>
</organism>
<dbReference type="GO" id="GO:0051539">
    <property type="term" value="F:4 iron, 4 sulfur cluster binding"/>
    <property type="evidence" value="ECO:0007669"/>
    <property type="project" value="UniProtKB-KW"/>
</dbReference>
<evidence type="ECO:0000256" key="5">
    <source>
        <dbReference type="ARBA" id="ARBA00023014"/>
    </source>
</evidence>
<dbReference type="InterPro" id="IPR036197">
    <property type="entry name" value="NarG-like_sf"/>
</dbReference>
<reference evidence="8 9" key="1">
    <citation type="submission" date="2019-02" db="EMBL/GenBank/DDBJ databases">
        <title>Genomic Encyclopedia of Type Strains, Phase IV (KMG-IV): sequencing the most valuable type-strain genomes for metagenomic binning, comparative biology and taxonomic classification.</title>
        <authorList>
            <person name="Goeker M."/>
        </authorList>
    </citation>
    <scope>NUCLEOTIDE SEQUENCE [LARGE SCALE GENOMIC DNA]</scope>
    <source>
        <strain evidence="8 9">DSM 28825</strain>
    </source>
</reference>
<dbReference type="InterPro" id="IPR017900">
    <property type="entry name" value="4Fe4S_Fe_S_CS"/>
</dbReference>
<feature type="transmembrane region" description="Helical" evidence="6">
    <location>
        <begin position="6"/>
        <end position="23"/>
    </location>
</feature>
<dbReference type="PROSITE" id="PS00198">
    <property type="entry name" value="4FE4S_FER_1"/>
    <property type="match status" value="2"/>
</dbReference>
<dbReference type="RefSeq" id="WP_130306008.1">
    <property type="nucleotide sequence ID" value="NZ_SHKN01000001.1"/>
</dbReference>
<dbReference type="EMBL" id="SHKN01000001">
    <property type="protein sequence ID" value="RZT96095.1"/>
    <property type="molecule type" value="Genomic_DNA"/>
</dbReference>
<dbReference type="InterPro" id="IPR051460">
    <property type="entry name" value="HdrC_iron-sulfur_subunit"/>
</dbReference>
<dbReference type="GO" id="GO:0016491">
    <property type="term" value="F:oxidoreductase activity"/>
    <property type="evidence" value="ECO:0007669"/>
    <property type="project" value="UniProtKB-KW"/>
</dbReference>
<accession>A0A4V2FSY5</accession>
<evidence type="ECO:0000256" key="3">
    <source>
        <dbReference type="ARBA" id="ARBA00023002"/>
    </source>
</evidence>
<dbReference type="Gene3D" id="1.10.1060.10">
    <property type="entry name" value="Alpha-helical ferredoxin"/>
    <property type="match status" value="1"/>
</dbReference>
<keyword evidence="1" id="KW-0004">4Fe-4S</keyword>
<name>A0A4V2FSY5_9BACT</name>
<evidence type="ECO:0000256" key="1">
    <source>
        <dbReference type="ARBA" id="ARBA00022485"/>
    </source>
</evidence>
<sequence length="419" mass="47948">MIKQTLFTVVLLCTLGVFTWSVFRLRAFFKLTKPAYPIKNISARLTRTLNVAFGQRKIFRKPVIGLMHALVFWGFLVITIGSIEMVFDGLTGSDRSFAFLDRFYDVLMASGDVFAFIILIFIVLFIIRRKYMNISRFKGVEIGPKANLDAQLSLYFIGFLMLSLLAFNLGYLSNHSDHVLGVYPVSSQIIQWTGLDFGGIQESGWWIHLLLIFVFANYLPYSKHFHVFLSIPNVFLSNLDPLTKYPNLESVTKEVQLMLNPEASYDETEDVSRFGVKDIEDVTWRNYMDSLACTQCGRCTDVCPANITGKRLSPRKIFVDLRHRMNEKGSLLIKGKEDTKSLIRDYISEEEIWACTTCNACAQECPIEISHPNLIMDMRRYLVMEEASAPSGLNAMFANIENNGAPWQYSPEDRMKWAE</sequence>
<keyword evidence="3" id="KW-0560">Oxidoreductase</keyword>
<evidence type="ECO:0000256" key="4">
    <source>
        <dbReference type="ARBA" id="ARBA00023004"/>
    </source>
</evidence>
<gene>
    <name evidence="8" type="ORF">EV201_0727</name>
</gene>
<proteinExistence type="predicted"/>
<protein>
    <submittedName>
        <fullName evidence="8">4Fe-4S dicluster protein</fullName>
    </submittedName>
</protein>
<evidence type="ECO:0000259" key="7">
    <source>
        <dbReference type="PROSITE" id="PS51379"/>
    </source>
</evidence>
<dbReference type="InterPro" id="IPR009051">
    <property type="entry name" value="Helical_ferredxn"/>
</dbReference>
<keyword evidence="2" id="KW-0479">Metal-binding</keyword>
<feature type="domain" description="4Fe-4S ferredoxin-type" evidence="7">
    <location>
        <begin position="284"/>
        <end position="315"/>
    </location>
</feature>
<dbReference type="SUPFAM" id="SSF46548">
    <property type="entry name" value="alpha-helical ferredoxin"/>
    <property type="match status" value="1"/>
</dbReference>
<dbReference type="PROSITE" id="PS51379">
    <property type="entry name" value="4FE4S_FER_2"/>
    <property type="match status" value="1"/>
</dbReference>
<evidence type="ECO:0000313" key="8">
    <source>
        <dbReference type="EMBL" id="RZT96095.1"/>
    </source>
</evidence>
<keyword evidence="6" id="KW-0812">Transmembrane</keyword>
<comment type="caution">
    <text evidence="8">The sequence shown here is derived from an EMBL/GenBank/DDBJ whole genome shotgun (WGS) entry which is preliminary data.</text>
</comment>
<feature type="transmembrane region" description="Helical" evidence="6">
    <location>
        <begin position="205"/>
        <end position="221"/>
    </location>
</feature>
<keyword evidence="5" id="KW-0411">Iron-sulfur</keyword>
<keyword evidence="6" id="KW-1133">Transmembrane helix</keyword>